<feature type="region of interest" description="Disordered" evidence="1">
    <location>
        <begin position="1"/>
        <end position="84"/>
    </location>
</feature>
<evidence type="ECO:0000313" key="2">
    <source>
        <dbReference type="EMBL" id="BAP15799.1"/>
    </source>
</evidence>
<gene>
    <name evidence="2" type="primary">pSLA2-S.15</name>
</gene>
<proteinExistence type="predicted"/>
<dbReference type="AlphaFoldDB" id="A0A068Q7T3"/>
<evidence type="ECO:0000256" key="1">
    <source>
        <dbReference type="SAM" id="MobiDB-lite"/>
    </source>
</evidence>
<feature type="compositionally biased region" description="Polar residues" evidence="1">
    <location>
        <begin position="41"/>
        <end position="51"/>
    </location>
</feature>
<name>A0A068Q7T3_STRRO</name>
<dbReference type="EMBL" id="AB905437">
    <property type="protein sequence ID" value="BAP15799.1"/>
    <property type="molecule type" value="Genomic_DNA"/>
</dbReference>
<feature type="compositionally biased region" description="Low complexity" evidence="1">
    <location>
        <begin position="30"/>
        <end position="40"/>
    </location>
</feature>
<reference evidence="2" key="1">
    <citation type="journal article" date="1994" name="J. Antibiot.">
        <title>Isolation and characterization of linear plasmids from lankacidin-producing Streptomyces species.</title>
        <authorList>
            <person name="Kinashi H."/>
            <person name="Mori E."/>
            <person name="Hatani A."/>
            <person name="Nimi O."/>
        </authorList>
    </citation>
    <scope>NUCLEOTIDE SEQUENCE</scope>
    <source>
        <strain evidence="2">7434AN4</strain>
        <plasmid evidence="2">pSLA2-S</plasmid>
    </source>
</reference>
<organism evidence="2">
    <name type="scientific">Streptomyces rochei</name>
    <name type="common">Streptomyces parvullus</name>
    <dbReference type="NCBI Taxonomy" id="1928"/>
    <lineage>
        <taxon>Bacteria</taxon>
        <taxon>Bacillati</taxon>
        <taxon>Actinomycetota</taxon>
        <taxon>Actinomycetes</taxon>
        <taxon>Kitasatosporales</taxon>
        <taxon>Streptomycetaceae</taxon>
        <taxon>Streptomyces</taxon>
        <taxon>Streptomyces rochei group</taxon>
    </lineage>
</organism>
<keyword evidence="2" id="KW-0614">Plasmid</keyword>
<reference evidence="2" key="2">
    <citation type="submission" date="2014-01" db="EMBL/GenBank/DDBJ databases">
        <authorList>
            <person name="Takahama Y."/>
            <person name="Yang Y."/>
            <person name="Arakawa K."/>
            <person name="Kinashi H."/>
        </authorList>
    </citation>
    <scope>NUCLEOTIDE SEQUENCE</scope>
    <source>
        <strain evidence="2">7434AN4</strain>
        <plasmid evidence="2">pSLA2-S</plasmid>
    </source>
</reference>
<sequence length="294" mass="32279">MAGTRTSIAEQLANAAVGTEVEPPRQTVRPQSSVPSPQSSAETAESSQVPESRQGDEKTNSLPGAAPGLPPVTLFSPPKSSNPAERLTYCTGAIQEADRRTELATEQITQQYLLWVGEPYRIVRDEELYRVAGYSSFDDWGRALNGRSGDYMNKIIRVAPVVRALSHITRRQLKEQPLRPLIAVQRERGDEAVRRCWRKAEASGDLTERGLRAAAVACGYAIAPEPQPLRPAKTPAALQPSDILRLTKLQQLAGTDPQRALALCRQVQNDLARLEQDLLNRPAPDADGEPRYAE</sequence>
<accession>A0A068Q7T3</accession>
<geneLocation type="plasmid" evidence="2">
    <name>pSLA2-S</name>
</geneLocation>
<protein>
    <submittedName>
        <fullName evidence="2">Uncharacterized protein</fullName>
    </submittedName>
</protein>